<proteinExistence type="predicted"/>
<dbReference type="Proteomes" id="UP001497525">
    <property type="component" value="Unassembled WGS sequence"/>
</dbReference>
<evidence type="ECO:0000313" key="1">
    <source>
        <dbReference type="EMBL" id="CAL5140425.1"/>
    </source>
</evidence>
<comment type="caution">
    <text evidence="1">The sequence shown here is derived from an EMBL/GenBank/DDBJ whole genome shotgun (WGS) entry which is preliminary data.</text>
</comment>
<reference evidence="1" key="1">
    <citation type="submission" date="2024-06" db="EMBL/GenBank/DDBJ databases">
        <authorList>
            <person name="Liu X."/>
            <person name="Lenzi L."/>
            <person name="Haldenby T S."/>
            <person name="Uol C."/>
        </authorList>
    </citation>
    <scope>NUCLEOTIDE SEQUENCE</scope>
</reference>
<accession>A0AAV2TTF1</accession>
<name>A0AAV2TTF1_CALDB</name>
<evidence type="ECO:0000313" key="2">
    <source>
        <dbReference type="Proteomes" id="UP001497525"/>
    </source>
</evidence>
<dbReference type="AlphaFoldDB" id="A0AAV2TTF1"/>
<gene>
    <name evidence="1" type="ORF">CDAUBV1_LOCUS15745</name>
</gene>
<sequence length="94" mass="10830">MDVGGMPPEVISSPNLMKTFDQNNPVDKYSKIYLDPISLHDTVNHSTMVNLTCDVVSRQRRSSLYRILQQWIRFAEKSKIMWWLSCGTLLGAVR</sequence>
<protein>
    <submittedName>
        <fullName evidence="1">Uncharacterized protein</fullName>
    </submittedName>
</protein>
<organism evidence="1 2">
    <name type="scientific">Calicophoron daubneyi</name>
    <name type="common">Rumen fluke</name>
    <name type="synonym">Paramphistomum daubneyi</name>
    <dbReference type="NCBI Taxonomy" id="300641"/>
    <lineage>
        <taxon>Eukaryota</taxon>
        <taxon>Metazoa</taxon>
        <taxon>Spiralia</taxon>
        <taxon>Lophotrochozoa</taxon>
        <taxon>Platyhelminthes</taxon>
        <taxon>Trematoda</taxon>
        <taxon>Digenea</taxon>
        <taxon>Plagiorchiida</taxon>
        <taxon>Pronocephalata</taxon>
        <taxon>Paramphistomoidea</taxon>
        <taxon>Paramphistomidae</taxon>
        <taxon>Calicophoron</taxon>
    </lineage>
</organism>
<dbReference type="EMBL" id="CAXLJL010000712">
    <property type="protein sequence ID" value="CAL5140425.1"/>
    <property type="molecule type" value="Genomic_DNA"/>
</dbReference>